<evidence type="ECO:0000313" key="2">
    <source>
        <dbReference type="Proteomes" id="UP000004994"/>
    </source>
</evidence>
<dbReference type="EnsemblPlants" id="Solyc09g055210.1.1">
    <property type="protein sequence ID" value="Solyc09g055210.1.1"/>
    <property type="gene ID" value="Solyc09g055210.1"/>
</dbReference>
<accession>K4CT20</accession>
<keyword evidence="2" id="KW-1185">Reference proteome</keyword>
<dbReference type="Gramene" id="Solyc09g055210.1.1">
    <property type="protein sequence ID" value="Solyc09g055210.1.1"/>
    <property type="gene ID" value="Solyc09g055210.1"/>
</dbReference>
<dbReference type="InParanoid" id="K4CT20"/>
<proteinExistence type="predicted"/>
<organism evidence="1">
    <name type="scientific">Solanum lycopersicum</name>
    <name type="common">Tomato</name>
    <name type="synonym">Lycopersicon esculentum</name>
    <dbReference type="NCBI Taxonomy" id="4081"/>
    <lineage>
        <taxon>Eukaryota</taxon>
        <taxon>Viridiplantae</taxon>
        <taxon>Streptophyta</taxon>
        <taxon>Embryophyta</taxon>
        <taxon>Tracheophyta</taxon>
        <taxon>Spermatophyta</taxon>
        <taxon>Magnoliopsida</taxon>
        <taxon>eudicotyledons</taxon>
        <taxon>Gunneridae</taxon>
        <taxon>Pentapetalae</taxon>
        <taxon>asterids</taxon>
        <taxon>lamiids</taxon>
        <taxon>Solanales</taxon>
        <taxon>Solanaceae</taxon>
        <taxon>Solanoideae</taxon>
        <taxon>Solaneae</taxon>
        <taxon>Solanum</taxon>
        <taxon>Solanum subgen. Lycopersicon</taxon>
    </lineage>
</organism>
<reference evidence="1" key="1">
    <citation type="journal article" date="2012" name="Nature">
        <title>The tomato genome sequence provides insights into fleshy fruit evolution.</title>
        <authorList>
            <consortium name="Tomato Genome Consortium"/>
        </authorList>
    </citation>
    <scope>NUCLEOTIDE SEQUENCE [LARGE SCALE GENOMIC DNA]</scope>
    <source>
        <strain evidence="1">cv. Heinz 1706</strain>
    </source>
</reference>
<dbReference type="Proteomes" id="UP000004994">
    <property type="component" value="Chromosome 9"/>
</dbReference>
<sequence length="153" mass="17336">MLLSIGKHRLTDAHKTYHMLLGIGICCFHRPTSLAQSTQELANGACYFRRRCRQVEAHTPQGHDRCGRVNVQMLVLMLPTVDRCCLSLPDVDVAQLMRIRYRSCAQALIDVATLFPTSFSLCALATDDVACRWSMTFVTFHMYIRRSMHACLG</sequence>
<name>K4CT20_SOLLC</name>
<dbReference type="HOGENOM" id="CLU_1716435_0_0_1"/>
<evidence type="ECO:0000313" key="1">
    <source>
        <dbReference type="EnsemblPlants" id="Solyc09g055210.1.1"/>
    </source>
</evidence>
<dbReference type="AlphaFoldDB" id="K4CT20"/>
<reference evidence="1" key="2">
    <citation type="submission" date="2013-04" db="UniProtKB">
        <authorList>
            <consortium name="EnsemblPlants"/>
        </authorList>
    </citation>
    <scope>IDENTIFICATION</scope>
    <source>
        <strain evidence="1">cv. Heinz 1706</strain>
    </source>
</reference>
<protein>
    <submittedName>
        <fullName evidence="1">Uncharacterized protein</fullName>
    </submittedName>
</protein>
<dbReference type="PaxDb" id="4081-Solyc09g055210.1.1"/>